<dbReference type="KEGG" id="soe:110798431"/>
<evidence type="ECO:0000313" key="3">
    <source>
        <dbReference type="Proteomes" id="UP000813463"/>
    </source>
</evidence>
<feature type="transmembrane region" description="Helical" evidence="1">
    <location>
        <begin position="161"/>
        <end position="187"/>
    </location>
</feature>
<reference evidence="3" key="1">
    <citation type="journal article" date="2021" name="Nat. Commun.">
        <title>Genomic analyses provide insights into spinach domestication and the genetic basis of agronomic traits.</title>
        <authorList>
            <person name="Cai X."/>
            <person name="Sun X."/>
            <person name="Xu C."/>
            <person name="Sun H."/>
            <person name="Wang X."/>
            <person name="Ge C."/>
            <person name="Zhang Z."/>
            <person name="Wang Q."/>
            <person name="Fei Z."/>
            <person name="Jiao C."/>
            <person name="Wang Q."/>
        </authorList>
    </citation>
    <scope>NUCLEOTIDE SEQUENCE [LARGE SCALE GENOMIC DNA]</scope>
    <source>
        <strain evidence="3">cv. Varoflay</strain>
    </source>
</reference>
<dbReference type="Pfam" id="PF20705">
    <property type="entry name" value="DUF6821"/>
    <property type="match status" value="1"/>
</dbReference>
<dbReference type="RefSeq" id="XP_021859299.1">
    <property type="nucleotide sequence ID" value="XM_022003607.2"/>
</dbReference>
<dbReference type="AlphaFoldDB" id="A0A9R0K5J8"/>
<evidence type="ECO:0000259" key="2">
    <source>
        <dbReference type="Pfam" id="PF20705"/>
    </source>
</evidence>
<keyword evidence="3" id="KW-1185">Reference proteome</keyword>
<proteinExistence type="predicted"/>
<sequence>MDLEEWDLLSDEGFIDLHEKNSGANKFCPKSTTSVIDMNYFEKLSEPEKKKMKNSRVIPVPIQLDQSIGEIPEEVIKLPIDDDQTPKSDEADFVEPASKVFFKKLKENEFVDMKMDSPKSLNRGILAQIDVGSYQFEKVEEKKEGDKDEDDKKSNEEGLKVWKWAMTGIGALFSFGFAAATISFVVLGNRHKERCNSSNNQELHFQLYAHDKRLKQVVRHATKLNEALSVMRGAPVTRAHITIGGYHEGL</sequence>
<keyword evidence="1" id="KW-1133">Transmembrane helix</keyword>
<evidence type="ECO:0000256" key="1">
    <source>
        <dbReference type="SAM" id="Phobius"/>
    </source>
</evidence>
<dbReference type="PANTHER" id="PTHR33646:SF2">
    <property type="entry name" value="F20H23.8 PROTEIN"/>
    <property type="match status" value="1"/>
</dbReference>
<organism evidence="3 4">
    <name type="scientific">Spinacia oleracea</name>
    <name type="common">Spinach</name>
    <dbReference type="NCBI Taxonomy" id="3562"/>
    <lineage>
        <taxon>Eukaryota</taxon>
        <taxon>Viridiplantae</taxon>
        <taxon>Streptophyta</taxon>
        <taxon>Embryophyta</taxon>
        <taxon>Tracheophyta</taxon>
        <taxon>Spermatophyta</taxon>
        <taxon>Magnoliopsida</taxon>
        <taxon>eudicotyledons</taxon>
        <taxon>Gunneridae</taxon>
        <taxon>Pentapetalae</taxon>
        <taxon>Caryophyllales</taxon>
        <taxon>Chenopodiaceae</taxon>
        <taxon>Chenopodioideae</taxon>
        <taxon>Anserineae</taxon>
        <taxon>Spinacia</taxon>
    </lineage>
</organism>
<dbReference type="InterPro" id="IPR049224">
    <property type="entry name" value="DUF6821"/>
</dbReference>
<dbReference type="InterPro" id="IPR045883">
    <property type="entry name" value="At4g13530-like"/>
</dbReference>
<protein>
    <recommendedName>
        <fullName evidence="2">DUF6821 domain-containing protein</fullName>
    </recommendedName>
</protein>
<dbReference type="PANTHER" id="PTHR33646">
    <property type="entry name" value="GB|AAF00631.1"/>
    <property type="match status" value="1"/>
</dbReference>
<name>A0A9R0K5J8_SPIOL</name>
<keyword evidence="1" id="KW-0472">Membrane</keyword>
<evidence type="ECO:0000313" key="4">
    <source>
        <dbReference type="RefSeq" id="XP_021859299.1"/>
    </source>
</evidence>
<accession>A0A9R0K5J8</accession>
<reference evidence="4" key="2">
    <citation type="submission" date="2025-08" db="UniProtKB">
        <authorList>
            <consortium name="RefSeq"/>
        </authorList>
    </citation>
    <scope>IDENTIFICATION</scope>
    <source>
        <tissue evidence="4">Leaf</tissue>
    </source>
</reference>
<dbReference type="GeneID" id="110798431"/>
<dbReference type="OrthoDB" id="766965at2759"/>
<gene>
    <name evidence="4" type="primary">LOC110798431</name>
</gene>
<dbReference type="Proteomes" id="UP000813463">
    <property type="component" value="Chromosome 3"/>
</dbReference>
<keyword evidence="1" id="KW-0812">Transmembrane</keyword>
<feature type="domain" description="DUF6821" evidence="2">
    <location>
        <begin position="95"/>
        <end position="250"/>
    </location>
</feature>